<dbReference type="EMBL" id="JAPEIS010000009">
    <property type="protein sequence ID" value="KAJ8063212.1"/>
    <property type="molecule type" value="Genomic_DNA"/>
</dbReference>
<keyword evidence="1" id="KW-0812">Transmembrane</keyword>
<accession>A0A9X0DIU0</accession>
<keyword evidence="3" id="KW-1185">Reference proteome</keyword>
<comment type="caution">
    <text evidence="2">The sequence shown here is derived from an EMBL/GenBank/DDBJ whole genome shotgun (WGS) entry which is preliminary data.</text>
</comment>
<feature type="transmembrane region" description="Helical" evidence="1">
    <location>
        <begin position="76"/>
        <end position="99"/>
    </location>
</feature>
<sequence>MIPSFLHFHLHHLLDQKTILYATKQLPQIHHVPSSFLRLYIRLFSWTIPFLWYHVKKPTYYAHVETGGKFTLKKHFIRVRAVFSEVTTMAILNFLASIFNL</sequence>
<name>A0A9X0DIU0_9HELO</name>
<proteinExistence type="predicted"/>
<gene>
    <name evidence="2" type="ORF">OCU04_008449</name>
</gene>
<evidence type="ECO:0000313" key="2">
    <source>
        <dbReference type="EMBL" id="KAJ8063212.1"/>
    </source>
</evidence>
<evidence type="ECO:0000313" key="3">
    <source>
        <dbReference type="Proteomes" id="UP001152300"/>
    </source>
</evidence>
<keyword evidence="1" id="KW-0472">Membrane</keyword>
<feature type="transmembrane region" description="Helical" evidence="1">
    <location>
        <begin position="36"/>
        <end position="55"/>
    </location>
</feature>
<protein>
    <submittedName>
        <fullName evidence="2">Uncharacterized protein</fullName>
    </submittedName>
</protein>
<keyword evidence="1" id="KW-1133">Transmembrane helix</keyword>
<organism evidence="2 3">
    <name type="scientific">Sclerotinia nivalis</name>
    <dbReference type="NCBI Taxonomy" id="352851"/>
    <lineage>
        <taxon>Eukaryota</taxon>
        <taxon>Fungi</taxon>
        <taxon>Dikarya</taxon>
        <taxon>Ascomycota</taxon>
        <taxon>Pezizomycotina</taxon>
        <taxon>Leotiomycetes</taxon>
        <taxon>Helotiales</taxon>
        <taxon>Sclerotiniaceae</taxon>
        <taxon>Sclerotinia</taxon>
    </lineage>
</organism>
<evidence type="ECO:0000256" key="1">
    <source>
        <dbReference type="SAM" id="Phobius"/>
    </source>
</evidence>
<reference evidence="2" key="1">
    <citation type="submission" date="2022-11" db="EMBL/GenBank/DDBJ databases">
        <title>Genome Resource of Sclerotinia nivalis Strain SnTB1, a Plant Pathogen Isolated from American Ginseng.</title>
        <authorList>
            <person name="Fan S."/>
        </authorList>
    </citation>
    <scope>NUCLEOTIDE SEQUENCE</scope>
    <source>
        <strain evidence="2">SnTB1</strain>
    </source>
</reference>
<dbReference type="AlphaFoldDB" id="A0A9X0DIU0"/>
<dbReference type="Proteomes" id="UP001152300">
    <property type="component" value="Unassembled WGS sequence"/>
</dbReference>